<keyword evidence="3" id="KW-0238">DNA-binding</keyword>
<dbReference type="Gene3D" id="3.40.190.10">
    <property type="entry name" value="Periplasmic binding protein-like II"/>
    <property type="match status" value="2"/>
</dbReference>
<keyword evidence="4" id="KW-0804">Transcription</keyword>
<evidence type="ECO:0000256" key="3">
    <source>
        <dbReference type="ARBA" id="ARBA00023125"/>
    </source>
</evidence>
<organism evidence="6 7">
    <name type="scientific">Novosphingobium pokkalii</name>
    <dbReference type="NCBI Taxonomy" id="1770194"/>
    <lineage>
        <taxon>Bacteria</taxon>
        <taxon>Pseudomonadati</taxon>
        <taxon>Pseudomonadota</taxon>
        <taxon>Alphaproteobacteria</taxon>
        <taxon>Sphingomonadales</taxon>
        <taxon>Sphingomonadaceae</taxon>
        <taxon>Novosphingobium</taxon>
    </lineage>
</organism>
<reference evidence="7" key="1">
    <citation type="journal article" date="2019" name="Int. J. Syst. Evol. Microbiol.">
        <title>The Global Catalogue of Microorganisms (GCM) 10K type strain sequencing project: providing services to taxonomists for standard genome sequencing and annotation.</title>
        <authorList>
            <consortium name="The Broad Institute Genomics Platform"/>
            <consortium name="The Broad Institute Genome Sequencing Center for Infectious Disease"/>
            <person name="Wu L."/>
            <person name="Ma J."/>
        </authorList>
    </citation>
    <scope>NUCLEOTIDE SEQUENCE [LARGE SCALE GENOMIC DNA]</scope>
    <source>
        <strain evidence="7">KCTC 42224</strain>
    </source>
</reference>
<dbReference type="SUPFAM" id="SSF53850">
    <property type="entry name" value="Periplasmic binding protein-like II"/>
    <property type="match status" value="1"/>
</dbReference>
<evidence type="ECO:0000256" key="4">
    <source>
        <dbReference type="ARBA" id="ARBA00023163"/>
    </source>
</evidence>
<dbReference type="EMBL" id="JBHRYE010000006">
    <property type="protein sequence ID" value="MFC3670309.1"/>
    <property type="molecule type" value="Genomic_DNA"/>
</dbReference>
<accession>A0ABV7UZH2</accession>
<proteinExistence type="inferred from homology"/>
<dbReference type="InterPro" id="IPR000847">
    <property type="entry name" value="LysR_HTH_N"/>
</dbReference>
<dbReference type="Pfam" id="PF00126">
    <property type="entry name" value="HTH_1"/>
    <property type="match status" value="1"/>
</dbReference>
<dbReference type="Gene3D" id="1.10.10.10">
    <property type="entry name" value="Winged helix-like DNA-binding domain superfamily/Winged helix DNA-binding domain"/>
    <property type="match status" value="1"/>
</dbReference>
<dbReference type="Pfam" id="PF03466">
    <property type="entry name" value="LysR_substrate"/>
    <property type="match status" value="1"/>
</dbReference>
<dbReference type="PANTHER" id="PTHR30537:SF26">
    <property type="entry name" value="GLYCINE CLEAVAGE SYSTEM TRANSCRIPTIONAL ACTIVATOR"/>
    <property type="match status" value="1"/>
</dbReference>
<dbReference type="SUPFAM" id="SSF46785">
    <property type="entry name" value="Winged helix' DNA-binding domain"/>
    <property type="match status" value="1"/>
</dbReference>
<dbReference type="PROSITE" id="PS50931">
    <property type="entry name" value="HTH_LYSR"/>
    <property type="match status" value="1"/>
</dbReference>
<dbReference type="InterPro" id="IPR036390">
    <property type="entry name" value="WH_DNA-bd_sf"/>
</dbReference>
<feature type="domain" description="HTH lysR-type" evidence="5">
    <location>
        <begin position="9"/>
        <end position="66"/>
    </location>
</feature>
<keyword evidence="7" id="KW-1185">Reference proteome</keyword>
<evidence type="ECO:0000256" key="2">
    <source>
        <dbReference type="ARBA" id="ARBA00023015"/>
    </source>
</evidence>
<sequence>MSESRRELPSMTALACFVAAAREGGFSRAGEQLGLTQSAVSRQIALLEESLQTPLFQRHGRRVTLNEAGRAYAEDIEPALRRIRMATAKAMDRGSRRDLTIATLPSFGMRWLAPRLPGLTARHPELTVNFAARSFPFDLREERFDAAIHFGAADWDDAVMVPLFTEQAVVACAPSWLAAERVERPADLLGKPLLFQISRRTAWNRWFALAGIDGLPPLKGATFEHFLMLAQAAAAGSGAALLPRFLIEPELQSGALVTPFATALVDEGQYYLVLRPDWRDHPGLVKFHDWLVDAAREQGMRAAP</sequence>
<evidence type="ECO:0000259" key="5">
    <source>
        <dbReference type="PROSITE" id="PS50931"/>
    </source>
</evidence>
<keyword evidence="2" id="KW-0805">Transcription regulation</keyword>
<dbReference type="InterPro" id="IPR005119">
    <property type="entry name" value="LysR_subst-bd"/>
</dbReference>
<dbReference type="RefSeq" id="WP_191325382.1">
    <property type="nucleotide sequence ID" value="NZ_BMZP01000017.1"/>
</dbReference>
<evidence type="ECO:0000256" key="1">
    <source>
        <dbReference type="ARBA" id="ARBA00009437"/>
    </source>
</evidence>
<comment type="caution">
    <text evidence="6">The sequence shown here is derived from an EMBL/GenBank/DDBJ whole genome shotgun (WGS) entry which is preliminary data.</text>
</comment>
<gene>
    <name evidence="6" type="ORF">ACFOOT_02620</name>
</gene>
<dbReference type="InterPro" id="IPR036388">
    <property type="entry name" value="WH-like_DNA-bd_sf"/>
</dbReference>
<dbReference type="InterPro" id="IPR058163">
    <property type="entry name" value="LysR-type_TF_proteobact-type"/>
</dbReference>
<protein>
    <submittedName>
        <fullName evidence="6">LysR substrate-binding domain-containing protein</fullName>
    </submittedName>
</protein>
<dbReference type="Proteomes" id="UP001595683">
    <property type="component" value="Unassembled WGS sequence"/>
</dbReference>
<dbReference type="PRINTS" id="PR00039">
    <property type="entry name" value="HTHLYSR"/>
</dbReference>
<evidence type="ECO:0000313" key="6">
    <source>
        <dbReference type="EMBL" id="MFC3670309.1"/>
    </source>
</evidence>
<evidence type="ECO:0000313" key="7">
    <source>
        <dbReference type="Proteomes" id="UP001595683"/>
    </source>
</evidence>
<comment type="similarity">
    <text evidence="1">Belongs to the LysR transcriptional regulatory family.</text>
</comment>
<dbReference type="PANTHER" id="PTHR30537">
    <property type="entry name" value="HTH-TYPE TRANSCRIPTIONAL REGULATOR"/>
    <property type="match status" value="1"/>
</dbReference>
<name>A0ABV7UZH2_9SPHN</name>